<accession>A0A9X3BEL7</accession>
<dbReference type="EMBL" id="JAOSKY010000017">
    <property type="protein sequence ID" value="MCU7250789.1"/>
    <property type="molecule type" value="Genomic_DNA"/>
</dbReference>
<evidence type="ECO:0000313" key="2">
    <source>
        <dbReference type="EMBL" id="MCU7250789.1"/>
    </source>
</evidence>
<feature type="domain" description="Putative tail fiber protein gp53-like C-terminal" evidence="1">
    <location>
        <begin position="214"/>
        <end position="285"/>
    </location>
</feature>
<dbReference type="Proteomes" id="UP001139955">
    <property type="component" value="Unassembled WGS sequence"/>
</dbReference>
<keyword evidence="3" id="KW-1185">Reference proteome</keyword>
<comment type="caution">
    <text evidence="2">The sequence shown here is derived from an EMBL/GenBank/DDBJ whole genome shotgun (WGS) entry which is preliminary data.</text>
</comment>
<gene>
    <name evidence="2" type="ORF">OC940_23490</name>
</gene>
<dbReference type="Pfam" id="PF21882">
    <property type="entry name" value="Gp53-like_C"/>
    <property type="match status" value="1"/>
</dbReference>
<dbReference type="Gene3D" id="2.60.40.3940">
    <property type="match status" value="1"/>
</dbReference>
<reference evidence="2" key="2">
    <citation type="journal article" date="2023" name="mSystems">
        <title>Charting the Lipopeptidome of Nonpathogenic Pseudomonas.</title>
        <authorList>
            <person name="Cesa-Luna C."/>
            <person name="Geudens N."/>
            <person name="Girard L."/>
            <person name="De Roo V."/>
            <person name="Maklad H.R."/>
            <person name="Martins J.C."/>
            <person name="Hofte M."/>
            <person name="De Mot R."/>
        </authorList>
    </citation>
    <scope>NUCLEOTIDE SEQUENCE</scope>
    <source>
        <strain evidence="2">B1M3-32</strain>
    </source>
</reference>
<sequence>MDYPKSVPGVGLVNGRFVDEDPLAGTPGSLIPATWGNGVTQEILGVVQAAGITPDEANTHQLLDALRSPALFATAAQFDVSRSAATSEFVQRALGNYASARSISAATQLTLADVGCSIGLGGNAAYTVTLPDTASVPSGATISLHCRNSAAVTVASKTGTQISPQGAYLSSIVMNNGESATFVRESGVWVVYGTAALKYSAFFAAQFSPSGYQKFPGGLILQWVTGGSDANGNMTVSLPMTFPNAVLGGVANEGYPAGWGSSNVTVWAFDAANSTTTTAAARVRNVIASSVKAEPGISGRILVWGR</sequence>
<dbReference type="InterPro" id="IPR054075">
    <property type="entry name" value="Gp53-like_C"/>
</dbReference>
<reference evidence="2" key="1">
    <citation type="submission" date="2022-09" db="EMBL/GenBank/DDBJ databases">
        <authorList>
            <person name="Cesa-Luna C."/>
            <person name="Girard L."/>
            <person name="Lood C."/>
            <person name="Hofte M."/>
            <person name="De Mot R."/>
        </authorList>
    </citation>
    <scope>NUCLEOTIDE SEQUENCE</scope>
    <source>
        <strain evidence="2">B1M3-32</strain>
    </source>
</reference>
<evidence type="ECO:0000313" key="3">
    <source>
        <dbReference type="Proteomes" id="UP001139955"/>
    </source>
</evidence>
<dbReference type="AlphaFoldDB" id="A0A9X3BEL7"/>
<protein>
    <submittedName>
        <fullName evidence="2">Phage tail protein</fullName>
    </submittedName>
</protein>
<name>A0A9X3BEL7_9PSED</name>
<dbReference type="RefSeq" id="WP_301623219.1">
    <property type="nucleotide sequence ID" value="NZ_JAOSKY010000017.1"/>
</dbReference>
<proteinExistence type="predicted"/>
<organism evidence="2 3">
    <name type="scientific">Pseudomonas koreensis</name>
    <dbReference type="NCBI Taxonomy" id="198620"/>
    <lineage>
        <taxon>Bacteria</taxon>
        <taxon>Pseudomonadati</taxon>
        <taxon>Pseudomonadota</taxon>
        <taxon>Gammaproteobacteria</taxon>
        <taxon>Pseudomonadales</taxon>
        <taxon>Pseudomonadaceae</taxon>
        <taxon>Pseudomonas</taxon>
    </lineage>
</organism>
<evidence type="ECO:0000259" key="1">
    <source>
        <dbReference type="Pfam" id="PF21882"/>
    </source>
</evidence>